<proteinExistence type="predicted"/>
<reference evidence="2 3" key="1">
    <citation type="submission" date="2017-12" db="EMBL/GenBank/DDBJ databases">
        <authorList>
            <consortium name="DOE Joint Genome Institute"/>
            <person name="Haridas S."/>
            <person name="Kjaerbolling I."/>
            <person name="Vesth T.C."/>
            <person name="Frisvad J.C."/>
            <person name="Nybo J.L."/>
            <person name="Theobald S."/>
            <person name="Kuo A."/>
            <person name="Bowyer P."/>
            <person name="Matsuda Y."/>
            <person name="Mondo S."/>
            <person name="Lyhne E.K."/>
            <person name="Kogle M.E."/>
            <person name="Clum A."/>
            <person name="Lipzen A."/>
            <person name="Salamov A."/>
            <person name="Ngan C.Y."/>
            <person name="Daum C."/>
            <person name="Chiniquy J."/>
            <person name="Barry K."/>
            <person name="LaButti K."/>
            <person name="Simmons B.A."/>
            <person name="Magnuson J.K."/>
            <person name="Mortensen U.H."/>
            <person name="Larsen T.O."/>
            <person name="Grigoriev I.V."/>
            <person name="Baker S.E."/>
            <person name="Andersen M.R."/>
            <person name="Nordberg H.P."/>
            <person name="Cantor M.N."/>
            <person name="Hua S.X."/>
        </authorList>
    </citation>
    <scope>NUCLEOTIDE SEQUENCE [LARGE SCALE GENOMIC DNA]</scope>
    <source>
        <strain evidence="2 3">CBS 102.13</strain>
    </source>
</reference>
<protein>
    <submittedName>
        <fullName evidence="2">Uncharacterized protein</fullName>
    </submittedName>
</protein>
<dbReference type="Proteomes" id="UP000234585">
    <property type="component" value="Unassembled WGS sequence"/>
</dbReference>
<dbReference type="AlphaFoldDB" id="A0A2I2F229"/>
<evidence type="ECO:0000313" key="3">
    <source>
        <dbReference type="Proteomes" id="UP000234585"/>
    </source>
</evidence>
<dbReference type="RefSeq" id="XP_024668705.1">
    <property type="nucleotide sequence ID" value="XM_024819693.1"/>
</dbReference>
<dbReference type="EMBL" id="KZ559174">
    <property type="protein sequence ID" value="PLB34693.1"/>
    <property type="molecule type" value="Genomic_DNA"/>
</dbReference>
<sequence length="55" mass="6423">MSTSLSFLMALSSAKLFYIILFYVVLFSPSFFSFPCCTGKRLHLNVHFLTYLYKQ</sequence>
<keyword evidence="1" id="KW-1133">Transmembrane helix</keyword>
<accession>A0A2I2F229</accession>
<keyword evidence="1" id="KW-0812">Transmembrane</keyword>
<name>A0A2I2F229_ASPCN</name>
<evidence type="ECO:0000313" key="2">
    <source>
        <dbReference type="EMBL" id="PLB34693.1"/>
    </source>
</evidence>
<organism evidence="2 3">
    <name type="scientific">Aspergillus candidus</name>
    <dbReference type="NCBI Taxonomy" id="41067"/>
    <lineage>
        <taxon>Eukaryota</taxon>
        <taxon>Fungi</taxon>
        <taxon>Dikarya</taxon>
        <taxon>Ascomycota</taxon>
        <taxon>Pezizomycotina</taxon>
        <taxon>Eurotiomycetes</taxon>
        <taxon>Eurotiomycetidae</taxon>
        <taxon>Eurotiales</taxon>
        <taxon>Aspergillaceae</taxon>
        <taxon>Aspergillus</taxon>
        <taxon>Aspergillus subgen. Circumdati</taxon>
    </lineage>
</organism>
<dbReference type="GeneID" id="36526853"/>
<keyword evidence="3" id="KW-1185">Reference proteome</keyword>
<feature type="transmembrane region" description="Helical" evidence="1">
    <location>
        <begin position="16"/>
        <end position="34"/>
    </location>
</feature>
<evidence type="ECO:0000256" key="1">
    <source>
        <dbReference type="SAM" id="Phobius"/>
    </source>
</evidence>
<gene>
    <name evidence="2" type="ORF">BDW47DRAFT_72227</name>
</gene>
<keyword evidence="1" id="KW-0472">Membrane</keyword>